<evidence type="ECO:0000313" key="2">
    <source>
        <dbReference type="EMBL" id="AJR09469.1"/>
    </source>
</evidence>
<evidence type="ECO:0000313" key="3">
    <source>
        <dbReference type="Proteomes" id="UP000032303"/>
    </source>
</evidence>
<reference evidence="2 3" key="1">
    <citation type="submission" date="2013-05" db="EMBL/GenBank/DDBJ databases">
        <title>Complete genome sequence of the lipase-producing bacterium Photobacterium gaetbulicola Gung47.</title>
        <authorList>
            <person name="Kim Y.-O."/>
        </authorList>
    </citation>
    <scope>NUCLEOTIDE SEQUENCE [LARGE SCALE GENOMIC DNA]</scope>
    <source>
        <strain evidence="2 3">Gung47</strain>
    </source>
</reference>
<proteinExistence type="predicted"/>
<evidence type="ECO:0008006" key="4">
    <source>
        <dbReference type="Google" id="ProtNLM"/>
    </source>
</evidence>
<accession>A0A0C5WWR5</accession>
<dbReference type="OrthoDB" id="7052846at2"/>
<dbReference type="Proteomes" id="UP000032303">
    <property type="component" value="Chromosome 2"/>
</dbReference>
<dbReference type="STRING" id="658445.H744_2c2816"/>
<name>A0A0C5WWR5_9GAMM</name>
<feature type="chain" id="PRO_5002184654" description="Porin" evidence="1">
    <location>
        <begin position="21"/>
        <end position="368"/>
    </location>
</feature>
<dbReference type="KEGG" id="pgb:H744_2c2816"/>
<dbReference type="HOGENOM" id="CLU_745872_0_0_6"/>
<dbReference type="PATRIC" id="fig|658445.3.peg.4860"/>
<dbReference type="EMBL" id="CP005974">
    <property type="protein sequence ID" value="AJR09469.1"/>
    <property type="molecule type" value="Genomic_DNA"/>
</dbReference>
<dbReference type="AlphaFoldDB" id="A0A0C5WWR5"/>
<sequence length="368" mass="41178">MKKKLLLSTLLALASNAALAANNQADETGEQILLAPGSKVKLTNGKTTHEGVITAGTEADGVTVVEYEPLNERSFIHGNWITMYKIEHFKNEGTSNNSRPVHEQVFGEGRLNFGDTGFNLGYILKKVSFENDRRDGSGVVNDVRFTEMELQPAYSQSIGKHWFMIEGIYLGKSGYDTPSDSDTAYLIGGDGFGIRPYYRYQFTDNFSVNTDVKFLSEDKSANGAGNGADAFNFYEAVLNGSYRVSDNLTLGLELFRKEGYDRRKDGGDETKVVEAEIRPWASLGLGKHRLFFKIEHQDKTITNLTSNQNTYEAVGTKYIVNYNYPITNKIYLMAEYFYRTEGDKVIDGSTGYDDQITNFGMLGLNFIF</sequence>
<protein>
    <recommendedName>
        <fullName evidence="4">Porin</fullName>
    </recommendedName>
</protein>
<organism evidence="2 3">
    <name type="scientific">Photobacterium gaetbulicola Gung47</name>
    <dbReference type="NCBI Taxonomy" id="658445"/>
    <lineage>
        <taxon>Bacteria</taxon>
        <taxon>Pseudomonadati</taxon>
        <taxon>Pseudomonadota</taxon>
        <taxon>Gammaproteobacteria</taxon>
        <taxon>Vibrionales</taxon>
        <taxon>Vibrionaceae</taxon>
        <taxon>Photobacterium</taxon>
    </lineage>
</organism>
<keyword evidence="1" id="KW-0732">Signal</keyword>
<keyword evidence="3" id="KW-1185">Reference proteome</keyword>
<feature type="signal peptide" evidence="1">
    <location>
        <begin position="1"/>
        <end position="20"/>
    </location>
</feature>
<evidence type="ECO:0000256" key="1">
    <source>
        <dbReference type="SAM" id="SignalP"/>
    </source>
</evidence>
<gene>
    <name evidence="2" type="ORF">H744_2c2816</name>
</gene>